<dbReference type="RefSeq" id="WP_338007675.1">
    <property type="nucleotide sequence ID" value="NZ_JAOPKB010000004.1"/>
</dbReference>
<proteinExistence type="predicted"/>
<gene>
    <name evidence="3" type="ORF">OB955_09380</name>
</gene>
<evidence type="ECO:0000256" key="1">
    <source>
        <dbReference type="SAM" id="MobiDB-lite"/>
    </source>
</evidence>
<dbReference type="Proteomes" id="UP001320972">
    <property type="component" value="Unassembled WGS sequence"/>
</dbReference>
<name>A0ABT2QDD9_9EURY</name>
<evidence type="ECO:0000313" key="3">
    <source>
        <dbReference type="EMBL" id="MCU4972953.1"/>
    </source>
</evidence>
<dbReference type="Pfam" id="PF18545">
    <property type="entry name" value="HalOD1"/>
    <property type="match status" value="1"/>
</dbReference>
<keyword evidence="4" id="KW-1185">Reference proteome</keyword>
<feature type="domain" description="Halobacterial output" evidence="2">
    <location>
        <begin position="25"/>
        <end position="98"/>
    </location>
</feature>
<organism evidence="3 4">
    <name type="scientific">Natronoglomus mannanivorans</name>
    <dbReference type="NCBI Taxonomy" id="2979990"/>
    <lineage>
        <taxon>Archaea</taxon>
        <taxon>Methanobacteriati</taxon>
        <taxon>Methanobacteriota</taxon>
        <taxon>Stenosarchaea group</taxon>
        <taxon>Halobacteria</taxon>
        <taxon>Halobacteriales</taxon>
        <taxon>Natrialbaceae</taxon>
        <taxon>Natronoglomus</taxon>
    </lineage>
</organism>
<dbReference type="EMBL" id="JAOPKB010000004">
    <property type="protein sequence ID" value="MCU4972953.1"/>
    <property type="molecule type" value="Genomic_DNA"/>
</dbReference>
<sequence length="111" mass="12124">MTSENQNTVERHGDRTRIEHTYGESTPASTAIVRAVAAAENVDPVDCPTDLEFTLYDHVDPEALDTLVAGRHGRGPLTVEFDVNRYHVEVDDTGRISIVKYGDGEPPSGSD</sequence>
<comment type="caution">
    <text evidence="3">The sequence shown here is derived from an EMBL/GenBank/DDBJ whole genome shotgun (WGS) entry which is preliminary data.</text>
</comment>
<feature type="compositionally biased region" description="Basic and acidic residues" evidence="1">
    <location>
        <begin position="9"/>
        <end position="22"/>
    </location>
</feature>
<reference evidence="3 4" key="1">
    <citation type="submission" date="2022-09" db="EMBL/GenBank/DDBJ databases">
        <title>Enrichment on poylsaccharides allowed isolation of novel metabolic and taxonomic groups of Haloarchaea.</title>
        <authorList>
            <person name="Sorokin D.Y."/>
            <person name="Elcheninov A.G."/>
            <person name="Khizhniak T.V."/>
            <person name="Kolganova T.V."/>
            <person name="Kublanov I.V."/>
        </authorList>
    </citation>
    <scope>NUCLEOTIDE SEQUENCE [LARGE SCALE GENOMIC DNA]</scope>
    <source>
        <strain evidence="3 4">AArc-m2/3/4</strain>
    </source>
</reference>
<protein>
    <recommendedName>
        <fullName evidence="2">Halobacterial output domain-containing protein</fullName>
    </recommendedName>
</protein>
<evidence type="ECO:0000313" key="4">
    <source>
        <dbReference type="Proteomes" id="UP001320972"/>
    </source>
</evidence>
<evidence type="ECO:0000259" key="2">
    <source>
        <dbReference type="Pfam" id="PF18545"/>
    </source>
</evidence>
<dbReference type="InterPro" id="IPR040624">
    <property type="entry name" value="HalOD1"/>
</dbReference>
<feature type="region of interest" description="Disordered" evidence="1">
    <location>
        <begin position="1"/>
        <end position="25"/>
    </location>
</feature>
<accession>A0ABT2QDD9</accession>